<dbReference type="InterPro" id="IPR013783">
    <property type="entry name" value="Ig-like_fold"/>
</dbReference>
<feature type="chain" id="PRO_5018189590" evidence="1">
    <location>
        <begin position="22"/>
        <end position="806"/>
    </location>
</feature>
<keyword evidence="4" id="KW-1185">Reference proteome</keyword>
<dbReference type="Proteomes" id="UP000271339">
    <property type="component" value="Unassembled WGS sequence"/>
</dbReference>
<accession>A0A3L9YD26</accession>
<dbReference type="RefSeq" id="WP_121907502.1">
    <property type="nucleotide sequence ID" value="NZ_REFC01000013.1"/>
</dbReference>
<evidence type="ECO:0000313" key="3">
    <source>
        <dbReference type="EMBL" id="RMA58551.1"/>
    </source>
</evidence>
<evidence type="ECO:0000313" key="4">
    <source>
        <dbReference type="Proteomes" id="UP000271339"/>
    </source>
</evidence>
<dbReference type="EMBL" id="REFC01000013">
    <property type="protein sequence ID" value="RMA58551.1"/>
    <property type="molecule type" value="Genomic_DNA"/>
</dbReference>
<gene>
    <name evidence="3" type="ORF">BXY75_1924</name>
</gene>
<dbReference type="OrthoDB" id="1140688at2"/>
<comment type="caution">
    <text evidence="3">The sequence shown here is derived from an EMBL/GenBank/DDBJ whole genome shotgun (WGS) entry which is preliminary data.</text>
</comment>
<proteinExistence type="predicted"/>
<feature type="signal peptide" evidence="1">
    <location>
        <begin position="1"/>
        <end position="21"/>
    </location>
</feature>
<dbReference type="Pfam" id="PF07705">
    <property type="entry name" value="CARDB"/>
    <property type="match status" value="1"/>
</dbReference>
<feature type="domain" description="CARDB" evidence="2">
    <location>
        <begin position="306"/>
        <end position="405"/>
    </location>
</feature>
<evidence type="ECO:0000256" key="1">
    <source>
        <dbReference type="SAM" id="SignalP"/>
    </source>
</evidence>
<keyword evidence="1" id="KW-0732">Signal</keyword>
<name>A0A3L9YD26_9FLAO</name>
<organism evidence="3 4">
    <name type="scientific">Ulvibacter antarcticus</name>
    <dbReference type="NCBI Taxonomy" id="442714"/>
    <lineage>
        <taxon>Bacteria</taxon>
        <taxon>Pseudomonadati</taxon>
        <taxon>Bacteroidota</taxon>
        <taxon>Flavobacteriia</taxon>
        <taxon>Flavobacteriales</taxon>
        <taxon>Flavobacteriaceae</taxon>
        <taxon>Ulvibacter</taxon>
    </lineage>
</organism>
<dbReference type="AlphaFoldDB" id="A0A3L9YD26"/>
<sequence length="806" mass="88010">MLFLRKILLLLLCLSPVLSLAQEIELFQQFNGRYDYLSFGNTLNLVENSGGTTSCEILTESSAELALLPGQTLVAAYLYWAGVGDGDLEVKLNDTNIIATRNFTTTFSGLSYFAAYADVTSIIANFGSANYTLSDLDLSDILSAYCSNRTNFGGWAINVVYEDASLTLNQLTIFDGLENVSSTTNEISIILENLNVLDNSGAKVGFLAWEGDENIAVSESLLFNGNVISNPPLNPADNAFNGTNSFTNSSELYNMDMDFYFIENNINPGDTSAVITLRSGQDFVMINNIITVLNTELPDATIQIDNVAGGTECGNREIEVDYTVYNINATDELPGNTAIAFYANNTLVGQSATSAILPIDGSESGTIVLDIPLGVSPDFLLKAVVDDDGFGNGSVNEINETNNDFEIEFHLKVFPEIIGLQNLELCDVLGIELFDLSEATAQIDPLNAISYHLSEADANSNLNPIVNPQSFQNTTNPQTIWIRVSNPDCFVIDSYSIEVIVCALPDATIVIEDNLFACRSRPLSVPYTVYNTDGTAILPANTPLAFYVEDLLLGQSHTQNNIPIGGSESGSIELILPDSTPDTFTIKATADDVGNGTGIIFELNDENNSFEITTSFGSIPPIPSLPDLLECNKGNQTSIFDLTALEELISEENSDIISFFTTLEDAIGNSNEIQDPEHFESTANPQTIFVRLENEICFTTASFLLKTENCPPIIYDGVSPNNDGSNDVFIIEQLLDVYENFELFIYSRDGNLIYKGGNEDGFWNAIPNTGLLYRDSLVPVGTYYYALILNDPQFPEPFTGFIYVNY</sequence>
<protein>
    <submittedName>
        <fullName evidence="3">Gliding motility-associated-like protein</fullName>
    </submittedName>
</protein>
<evidence type="ECO:0000259" key="2">
    <source>
        <dbReference type="Pfam" id="PF07705"/>
    </source>
</evidence>
<dbReference type="InterPro" id="IPR011635">
    <property type="entry name" value="CARDB"/>
</dbReference>
<dbReference type="Pfam" id="PF13585">
    <property type="entry name" value="CHU_C"/>
    <property type="match status" value="1"/>
</dbReference>
<reference evidence="3 4" key="1">
    <citation type="submission" date="2018-10" db="EMBL/GenBank/DDBJ databases">
        <title>Genomic Encyclopedia of Archaeal and Bacterial Type Strains, Phase II (KMG-II): from individual species to whole genera.</title>
        <authorList>
            <person name="Goeker M."/>
        </authorList>
    </citation>
    <scope>NUCLEOTIDE SEQUENCE [LARGE SCALE GENOMIC DNA]</scope>
    <source>
        <strain evidence="3 4">DSM 23424</strain>
    </source>
</reference>
<dbReference type="Gene3D" id="2.60.40.10">
    <property type="entry name" value="Immunoglobulins"/>
    <property type="match status" value="2"/>
</dbReference>